<dbReference type="Gene3D" id="1.10.10.10">
    <property type="entry name" value="Winged helix-like DNA-binding domain superfamily/Winged helix DNA-binding domain"/>
    <property type="match status" value="1"/>
</dbReference>
<dbReference type="InterPro" id="IPR000847">
    <property type="entry name" value="LysR_HTH_N"/>
</dbReference>
<dbReference type="Pfam" id="PF00126">
    <property type="entry name" value="HTH_1"/>
    <property type="match status" value="1"/>
</dbReference>
<dbReference type="OrthoDB" id="6113677at2"/>
<dbReference type="SUPFAM" id="SSF53850">
    <property type="entry name" value="Periplasmic binding protein-like II"/>
    <property type="match status" value="1"/>
</dbReference>
<name>A0A2V1GVZ8_9GAMM</name>
<reference evidence="6 7" key="1">
    <citation type="submission" date="2018-04" db="EMBL/GenBank/DDBJ databases">
        <title>Thalassorhabdus spongiae gen. nov., sp. nov., isolated from a marine sponge in South-West Iceland.</title>
        <authorList>
            <person name="Knobloch S."/>
            <person name="Daussin A."/>
            <person name="Johannsson R."/>
            <person name="Marteinsson V.T."/>
        </authorList>
    </citation>
    <scope>NUCLEOTIDE SEQUENCE [LARGE SCALE GENOMIC DNA]</scope>
    <source>
        <strain evidence="6 7">Hp12</strain>
    </source>
</reference>
<dbReference type="PANTHER" id="PTHR30126:SF40">
    <property type="entry name" value="HTH-TYPE TRANSCRIPTIONAL REGULATOR GLTR"/>
    <property type="match status" value="1"/>
</dbReference>
<dbReference type="GO" id="GO:0000976">
    <property type="term" value="F:transcription cis-regulatory region binding"/>
    <property type="evidence" value="ECO:0007669"/>
    <property type="project" value="TreeGrafter"/>
</dbReference>
<accession>A0A2V1GVZ8</accession>
<keyword evidence="3" id="KW-0238">DNA-binding</keyword>
<dbReference type="Pfam" id="PF03466">
    <property type="entry name" value="LysR_substrate"/>
    <property type="match status" value="1"/>
</dbReference>
<sequence>MASSFGFDLKALETFVQVVKTGNMTFAARNLGMSQSSISQSLSNLETSMHVELLDRSVRPMELTTAGRYFFDRATTMLDTAKQTSQDMRKADYKLLRHVKMALVDSMITAVGKPLIDAVSQRTQNWSVMTGQSHLHAHMLNSRQVDMIISDDPLDSISDLARHRIIKEPFVLAVPNNYHGPQELHSVLQHYDLIRYSSGSLIGQDIERYLRRNQCEPVARLQLDNSFAIVSAVASGIGCCITSPLCLFQSSIKQQQVKLIPLKDSWYRNITLITRQNELGDLPGMIASDCRKILNYNFLSQITDEYRWLKSKIIISND</sequence>
<dbReference type="RefSeq" id="WP_116686647.1">
    <property type="nucleotide sequence ID" value="NZ_CAWNYD010000002.1"/>
</dbReference>
<evidence type="ECO:0000259" key="5">
    <source>
        <dbReference type="PROSITE" id="PS50931"/>
    </source>
</evidence>
<dbReference type="GO" id="GO:0003700">
    <property type="term" value="F:DNA-binding transcription factor activity"/>
    <property type="evidence" value="ECO:0007669"/>
    <property type="project" value="InterPro"/>
</dbReference>
<proteinExistence type="inferred from homology"/>
<comment type="caution">
    <text evidence="6">The sequence shown here is derived from an EMBL/GenBank/DDBJ whole genome shotgun (WGS) entry which is preliminary data.</text>
</comment>
<dbReference type="PRINTS" id="PR00039">
    <property type="entry name" value="HTHLYSR"/>
</dbReference>
<evidence type="ECO:0000256" key="2">
    <source>
        <dbReference type="ARBA" id="ARBA00023015"/>
    </source>
</evidence>
<dbReference type="CDD" id="cd05466">
    <property type="entry name" value="PBP2_LTTR_substrate"/>
    <property type="match status" value="1"/>
</dbReference>
<dbReference type="Proteomes" id="UP000244906">
    <property type="component" value="Unassembled WGS sequence"/>
</dbReference>
<dbReference type="InterPro" id="IPR005119">
    <property type="entry name" value="LysR_subst-bd"/>
</dbReference>
<dbReference type="AlphaFoldDB" id="A0A2V1GVZ8"/>
<evidence type="ECO:0000313" key="7">
    <source>
        <dbReference type="Proteomes" id="UP000244906"/>
    </source>
</evidence>
<keyword evidence="7" id="KW-1185">Reference proteome</keyword>
<dbReference type="PROSITE" id="PS50931">
    <property type="entry name" value="HTH_LYSR"/>
    <property type="match status" value="1"/>
</dbReference>
<dbReference type="EMBL" id="QDDL01000002">
    <property type="protein sequence ID" value="PVZ70575.1"/>
    <property type="molecule type" value="Genomic_DNA"/>
</dbReference>
<protein>
    <submittedName>
        <fullName evidence="6">LysR family transcriptional regulator</fullName>
    </submittedName>
</protein>
<evidence type="ECO:0000313" key="6">
    <source>
        <dbReference type="EMBL" id="PVZ70575.1"/>
    </source>
</evidence>
<dbReference type="PANTHER" id="PTHR30126">
    <property type="entry name" value="HTH-TYPE TRANSCRIPTIONAL REGULATOR"/>
    <property type="match status" value="1"/>
</dbReference>
<dbReference type="InterPro" id="IPR036388">
    <property type="entry name" value="WH-like_DNA-bd_sf"/>
</dbReference>
<evidence type="ECO:0000256" key="4">
    <source>
        <dbReference type="ARBA" id="ARBA00023163"/>
    </source>
</evidence>
<evidence type="ECO:0000256" key="3">
    <source>
        <dbReference type="ARBA" id="ARBA00023125"/>
    </source>
</evidence>
<gene>
    <name evidence="6" type="ORF">DC094_08320</name>
</gene>
<keyword evidence="4" id="KW-0804">Transcription</keyword>
<dbReference type="SUPFAM" id="SSF46785">
    <property type="entry name" value="Winged helix' DNA-binding domain"/>
    <property type="match status" value="1"/>
</dbReference>
<dbReference type="InterPro" id="IPR036390">
    <property type="entry name" value="WH_DNA-bd_sf"/>
</dbReference>
<comment type="similarity">
    <text evidence="1">Belongs to the LysR transcriptional regulatory family.</text>
</comment>
<organism evidence="6 7">
    <name type="scientific">Pelagibaculum spongiae</name>
    <dbReference type="NCBI Taxonomy" id="2080658"/>
    <lineage>
        <taxon>Bacteria</taxon>
        <taxon>Pseudomonadati</taxon>
        <taxon>Pseudomonadota</taxon>
        <taxon>Gammaproteobacteria</taxon>
        <taxon>Oceanospirillales</taxon>
        <taxon>Pelagibaculum</taxon>
    </lineage>
</organism>
<feature type="domain" description="HTH lysR-type" evidence="5">
    <location>
        <begin position="7"/>
        <end position="64"/>
    </location>
</feature>
<dbReference type="FunFam" id="1.10.10.10:FF:000001">
    <property type="entry name" value="LysR family transcriptional regulator"/>
    <property type="match status" value="1"/>
</dbReference>
<keyword evidence="2" id="KW-0805">Transcription regulation</keyword>
<evidence type="ECO:0000256" key="1">
    <source>
        <dbReference type="ARBA" id="ARBA00009437"/>
    </source>
</evidence>
<dbReference type="Gene3D" id="3.40.190.10">
    <property type="entry name" value="Periplasmic binding protein-like II"/>
    <property type="match status" value="2"/>
</dbReference>